<feature type="chain" id="PRO_5035325026" evidence="2">
    <location>
        <begin position="32"/>
        <end position="299"/>
    </location>
</feature>
<reference evidence="3" key="1">
    <citation type="submission" date="2020-07" db="EMBL/GenBank/DDBJ databases">
        <title>The High-quality genome of the commercially important snow crab, Chionoecetes opilio.</title>
        <authorList>
            <person name="Jeong J.-H."/>
            <person name="Ryu S."/>
        </authorList>
    </citation>
    <scope>NUCLEOTIDE SEQUENCE</scope>
    <source>
        <strain evidence="3">MADBK_172401_WGS</strain>
        <tissue evidence="3">Digestive gland</tissue>
    </source>
</reference>
<evidence type="ECO:0000256" key="1">
    <source>
        <dbReference type="SAM" id="MobiDB-lite"/>
    </source>
</evidence>
<dbReference type="OrthoDB" id="6379393at2759"/>
<proteinExistence type="predicted"/>
<keyword evidence="2" id="KW-0732">Signal</keyword>
<name>A0A8J4YGK9_CHIOP</name>
<gene>
    <name evidence="3" type="ORF">GWK47_033897</name>
</gene>
<dbReference type="EMBL" id="JACEEZ010002974">
    <property type="protein sequence ID" value="KAG0727795.1"/>
    <property type="molecule type" value="Genomic_DNA"/>
</dbReference>
<accession>A0A8J4YGK9</accession>
<sequence length="299" mass="34386">MKGSRSPQQEVGPMFLLPLLLLLLLVISVVGNTCGCWSTNQVYVHYKPPVSGWFSLSHKRKFLFERVYSVYTAQRQMHNFQLRYMAKRGYWLLLVKKDGRPRFLSTNKPNSTEQMTVSCPTGQCSCQVIQVNRSSCWSMNGLYYKYSNSTQPRRKSNHTGPQESKERRSQCLLAQLAQCLNNTKKGRNIENGCRQYMEPLLSNTTKLPRKNEHYTNHNYTLAKADKHDFWLIESEKRVYAVSRSTGPCPDQLTPDSSTWTSQSSSIASFVPCQPEVCETGVCIPRRPTAQEHTRKCMKH</sequence>
<feature type="region of interest" description="Disordered" evidence="1">
    <location>
        <begin position="148"/>
        <end position="167"/>
    </location>
</feature>
<protein>
    <submittedName>
        <fullName evidence="3">Uncharacterized protein</fullName>
    </submittedName>
</protein>
<evidence type="ECO:0000313" key="3">
    <source>
        <dbReference type="EMBL" id="KAG0727795.1"/>
    </source>
</evidence>
<comment type="caution">
    <text evidence="3">The sequence shown here is derived from an EMBL/GenBank/DDBJ whole genome shotgun (WGS) entry which is preliminary data.</text>
</comment>
<keyword evidence="4" id="KW-1185">Reference proteome</keyword>
<evidence type="ECO:0000313" key="4">
    <source>
        <dbReference type="Proteomes" id="UP000770661"/>
    </source>
</evidence>
<feature type="signal peptide" evidence="2">
    <location>
        <begin position="1"/>
        <end position="31"/>
    </location>
</feature>
<dbReference type="Proteomes" id="UP000770661">
    <property type="component" value="Unassembled WGS sequence"/>
</dbReference>
<dbReference type="AlphaFoldDB" id="A0A8J4YGK9"/>
<organism evidence="3 4">
    <name type="scientific">Chionoecetes opilio</name>
    <name type="common">Atlantic snow crab</name>
    <name type="synonym">Cancer opilio</name>
    <dbReference type="NCBI Taxonomy" id="41210"/>
    <lineage>
        <taxon>Eukaryota</taxon>
        <taxon>Metazoa</taxon>
        <taxon>Ecdysozoa</taxon>
        <taxon>Arthropoda</taxon>
        <taxon>Crustacea</taxon>
        <taxon>Multicrustacea</taxon>
        <taxon>Malacostraca</taxon>
        <taxon>Eumalacostraca</taxon>
        <taxon>Eucarida</taxon>
        <taxon>Decapoda</taxon>
        <taxon>Pleocyemata</taxon>
        <taxon>Brachyura</taxon>
        <taxon>Eubrachyura</taxon>
        <taxon>Majoidea</taxon>
        <taxon>Majidae</taxon>
        <taxon>Chionoecetes</taxon>
    </lineage>
</organism>
<evidence type="ECO:0000256" key="2">
    <source>
        <dbReference type="SAM" id="SignalP"/>
    </source>
</evidence>